<dbReference type="GO" id="GO:0016887">
    <property type="term" value="F:ATP hydrolysis activity"/>
    <property type="evidence" value="ECO:0007669"/>
    <property type="project" value="InterPro"/>
</dbReference>
<reference evidence="4 6" key="1">
    <citation type="submission" date="2023-10" db="EMBL/GenBank/DDBJ databases">
        <title>Whole Genome based description of the genera Actinobaculum and Actinotignum reveals a complex phylogenetic relationship within the species included in the genus Actinotignum.</title>
        <authorList>
            <person name="Jensen C.S."/>
            <person name="Dargis R."/>
            <person name="Kemp M."/>
            <person name="Christensen J.J."/>
        </authorList>
    </citation>
    <scope>NUCLEOTIDE SEQUENCE</scope>
    <source>
        <strain evidence="5 6">SLA_B089</strain>
        <strain evidence="4">SLA_B245</strain>
    </source>
</reference>
<dbReference type="SMART" id="SM00382">
    <property type="entry name" value="AAA"/>
    <property type="match status" value="1"/>
</dbReference>
<evidence type="ECO:0000313" key="7">
    <source>
        <dbReference type="Proteomes" id="UP001288320"/>
    </source>
</evidence>
<dbReference type="GeneID" id="92814711"/>
<dbReference type="Proteomes" id="UP001284901">
    <property type="component" value="Unassembled WGS sequence"/>
</dbReference>
<evidence type="ECO:0000256" key="1">
    <source>
        <dbReference type="ARBA" id="ARBA00022741"/>
    </source>
</evidence>
<gene>
    <name evidence="4" type="ORF">R6G74_06025</name>
    <name evidence="5" type="ORF">R6P33_07130</name>
</gene>
<evidence type="ECO:0000313" key="4">
    <source>
        <dbReference type="EMBL" id="MDY5140866.1"/>
    </source>
</evidence>
<evidence type="ECO:0000259" key="3">
    <source>
        <dbReference type="PROSITE" id="PS50893"/>
    </source>
</evidence>
<dbReference type="InterPro" id="IPR015854">
    <property type="entry name" value="ABC_transpr_LolD-like"/>
</dbReference>
<comment type="caution">
    <text evidence="4">The sequence shown here is derived from an EMBL/GenBank/DDBJ whole genome shotgun (WGS) entry which is preliminary data.</text>
</comment>
<keyword evidence="6" id="KW-1185">Reference proteome</keyword>
<name>A0AAW9HNC2_9ACTO</name>
<dbReference type="SUPFAM" id="SSF52540">
    <property type="entry name" value="P-loop containing nucleoside triphosphate hydrolases"/>
    <property type="match status" value="1"/>
</dbReference>
<dbReference type="AlphaFoldDB" id="A0AAW9HNC2"/>
<proteinExistence type="predicted"/>
<evidence type="ECO:0000313" key="6">
    <source>
        <dbReference type="Proteomes" id="UP001284901"/>
    </source>
</evidence>
<dbReference type="EMBL" id="JAWNFY010000019">
    <property type="protein sequence ID" value="MDY5146785.1"/>
    <property type="molecule type" value="Genomic_DNA"/>
</dbReference>
<accession>A0AAW9HNC2</accession>
<dbReference type="PANTHER" id="PTHR24220">
    <property type="entry name" value="IMPORT ATP-BINDING PROTEIN"/>
    <property type="match status" value="1"/>
</dbReference>
<dbReference type="PROSITE" id="PS00211">
    <property type="entry name" value="ABC_TRANSPORTER_1"/>
    <property type="match status" value="1"/>
</dbReference>
<evidence type="ECO:0000313" key="5">
    <source>
        <dbReference type="EMBL" id="MDY5146785.1"/>
    </source>
</evidence>
<evidence type="ECO:0000256" key="2">
    <source>
        <dbReference type="ARBA" id="ARBA00022840"/>
    </source>
</evidence>
<dbReference type="GO" id="GO:0022857">
    <property type="term" value="F:transmembrane transporter activity"/>
    <property type="evidence" value="ECO:0007669"/>
    <property type="project" value="TreeGrafter"/>
</dbReference>
<dbReference type="Proteomes" id="UP001288320">
    <property type="component" value="Unassembled WGS sequence"/>
</dbReference>
<dbReference type="InterPro" id="IPR027417">
    <property type="entry name" value="P-loop_NTPase"/>
</dbReference>
<dbReference type="InterPro" id="IPR003593">
    <property type="entry name" value="AAA+_ATPase"/>
</dbReference>
<keyword evidence="1" id="KW-0547">Nucleotide-binding</keyword>
<dbReference type="InterPro" id="IPR017871">
    <property type="entry name" value="ABC_transporter-like_CS"/>
</dbReference>
<protein>
    <submittedName>
        <fullName evidence="4">ATP-binding cassette domain-containing protein</fullName>
    </submittedName>
</protein>
<dbReference type="EMBL" id="JAWNFV010000011">
    <property type="protein sequence ID" value="MDY5140866.1"/>
    <property type="molecule type" value="Genomic_DNA"/>
</dbReference>
<dbReference type="RefSeq" id="WP_087070434.1">
    <property type="nucleotide sequence ID" value="NZ_CAUPFC010000003.1"/>
</dbReference>
<dbReference type="PROSITE" id="PS50893">
    <property type="entry name" value="ABC_TRANSPORTER_2"/>
    <property type="match status" value="1"/>
</dbReference>
<dbReference type="Gene3D" id="3.40.50.300">
    <property type="entry name" value="P-loop containing nucleotide triphosphate hydrolases"/>
    <property type="match status" value="1"/>
</dbReference>
<sequence length="211" mass="22296">MDCKTLIGFEAVSLEYSVAGKPNKVIFDDLTFSVEPGSITAVVGRSGSGKSTVLDVAYGKLPPSSGRVSWCDRDLSSLRESEAQHIRRANIGYVDQKALLLGDLTVLKNVMCGGVDKTTAHSWLEKLGVADISDSRGAKISGGEAQRVALARALAKQPDLLILDEPTSSLDLGNAHVVAEILQLEARRGAGILVATHDDVIGAIANMKVTL</sequence>
<dbReference type="GO" id="GO:0005886">
    <property type="term" value="C:plasma membrane"/>
    <property type="evidence" value="ECO:0007669"/>
    <property type="project" value="TreeGrafter"/>
</dbReference>
<organism evidence="4 7">
    <name type="scientific">Actinotignum timonense</name>
    <dbReference type="NCBI Taxonomy" id="1870995"/>
    <lineage>
        <taxon>Bacteria</taxon>
        <taxon>Bacillati</taxon>
        <taxon>Actinomycetota</taxon>
        <taxon>Actinomycetes</taxon>
        <taxon>Actinomycetales</taxon>
        <taxon>Actinomycetaceae</taxon>
        <taxon>Actinotignum</taxon>
    </lineage>
</organism>
<keyword evidence="2 4" id="KW-0067">ATP-binding</keyword>
<dbReference type="GO" id="GO:0005524">
    <property type="term" value="F:ATP binding"/>
    <property type="evidence" value="ECO:0007669"/>
    <property type="project" value="UniProtKB-KW"/>
</dbReference>
<dbReference type="InterPro" id="IPR003439">
    <property type="entry name" value="ABC_transporter-like_ATP-bd"/>
</dbReference>
<dbReference type="Pfam" id="PF00005">
    <property type="entry name" value="ABC_tran"/>
    <property type="match status" value="1"/>
</dbReference>
<feature type="domain" description="ABC transporter" evidence="3">
    <location>
        <begin position="9"/>
        <end position="209"/>
    </location>
</feature>